<sequence length="144" mass="15597">MATVEEMVSRAASQIGNGGSIYNSWYWGSDMGYAWCAAFQSWCADQIGGLGFKSAAVSGIFSQLPQVADADVQRGDLVCFNWDGRSDTSWMDHVGLVEWFDHSTGYFGTIEGNTGNQAGGLSSASPLQLHQLFTAFCRPNYDQG</sequence>
<feature type="domain" description="Peptidase C51" evidence="1">
    <location>
        <begin position="29"/>
        <end position="113"/>
    </location>
</feature>
<dbReference type="AlphaFoldDB" id="A0A060BLL3"/>
<organism evidence="2">
    <name type="scientific">uncultured Catenibacterium sp</name>
    <dbReference type="NCBI Taxonomy" id="286142"/>
    <lineage>
        <taxon>Bacteria</taxon>
        <taxon>Bacillati</taxon>
        <taxon>Bacillota</taxon>
        <taxon>Erysipelotrichia</taxon>
        <taxon>Erysipelotrichales</taxon>
        <taxon>Coprobacillaceae</taxon>
        <taxon>Catenibacterium</taxon>
        <taxon>environmental samples</taxon>
    </lineage>
</organism>
<evidence type="ECO:0000259" key="1">
    <source>
        <dbReference type="Pfam" id="PF05257"/>
    </source>
</evidence>
<feature type="non-terminal residue" evidence="2">
    <location>
        <position position="144"/>
    </location>
</feature>
<evidence type="ECO:0000313" key="2">
    <source>
        <dbReference type="EMBL" id="AIA83769.1"/>
    </source>
</evidence>
<accession>A0A060BLL3</accession>
<proteinExistence type="predicted"/>
<name>A0A060BLL3_9FIRM</name>
<dbReference type="Pfam" id="PF05257">
    <property type="entry name" value="CHAP"/>
    <property type="match status" value="1"/>
</dbReference>
<dbReference type="Gene3D" id="3.90.1720.10">
    <property type="entry name" value="endopeptidase domain like (from Nostoc punctiforme)"/>
    <property type="match status" value="1"/>
</dbReference>
<reference evidence="2" key="1">
    <citation type="journal article" date="2013" name="Environ. Microbiol.">
        <title>Seasonally variable intestinal metagenomes of the red palm weevil (Rhynchophorus ferrugineus).</title>
        <authorList>
            <person name="Jia S."/>
            <person name="Zhang X."/>
            <person name="Zhang G."/>
            <person name="Yin A."/>
            <person name="Zhang S."/>
            <person name="Li F."/>
            <person name="Wang L."/>
            <person name="Zhao D."/>
            <person name="Yun Q."/>
            <person name="Tala"/>
            <person name="Wang J."/>
            <person name="Sun G."/>
            <person name="Baabdullah M."/>
            <person name="Yu X."/>
            <person name="Hu S."/>
            <person name="Al-Mssallem I.S."/>
            <person name="Yu J."/>
        </authorList>
    </citation>
    <scope>NUCLEOTIDE SEQUENCE</scope>
</reference>
<dbReference type="InterPro" id="IPR007921">
    <property type="entry name" value="CHAP_dom"/>
</dbReference>
<protein>
    <submittedName>
        <fullName evidence="2">CAZy families GH23 protein</fullName>
    </submittedName>
</protein>
<dbReference type="EMBL" id="KF116524">
    <property type="protein sequence ID" value="AIA83769.1"/>
    <property type="molecule type" value="Genomic_DNA"/>
</dbReference>